<comment type="caution">
    <text evidence="4">The sequence shown here is derived from an EMBL/GenBank/DDBJ whole genome shotgun (WGS) entry which is preliminary data.</text>
</comment>
<protein>
    <submittedName>
        <fullName evidence="4">Agarase</fullName>
    </submittedName>
</protein>
<dbReference type="SUPFAM" id="SSF49899">
    <property type="entry name" value="Concanavalin A-like lectins/glucanases"/>
    <property type="match status" value="1"/>
</dbReference>
<dbReference type="Proteomes" id="UP000029643">
    <property type="component" value="Unassembled WGS sequence"/>
</dbReference>
<dbReference type="InterPro" id="IPR013320">
    <property type="entry name" value="ConA-like_dom_sf"/>
</dbReference>
<dbReference type="GO" id="GO:0004553">
    <property type="term" value="F:hydrolase activity, hydrolyzing O-glycosyl compounds"/>
    <property type="evidence" value="ECO:0007669"/>
    <property type="project" value="InterPro"/>
</dbReference>
<proteinExistence type="inferred from homology"/>
<accession>A0A090WU10</accession>
<dbReference type="RefSeq" id="WP_052416160.1">
    <property type="nucleotide sequence ID" value="NZ_BBNU01000011.1"/>
</dbReference>
<keyword evidence="2" id="KW-0732">Signal</keyword>
<feature type="domain" description="GH16" evidence="3">
    <location>
        <begin position="18"/>
        <end position="294"/>
    </location>
</feature>
<dbReference type="GO" id="GO:0005975">
    <property type="term" value="P:carbohydrate metabolic process"/>
    <property type="evidence" value="ECO:0007669"/>
    <property type="project" value="InterPro"/>
</dbReference>
<evidence type="ECO:0000259" key="3">
    <source>
        <dbReference type="PROSITE" id="PS51762"/>
    </source>
</evidence>
<comment type="similarity">
    <text evidence="1">Belongs to the glycosyl hydrolase 16 family.</text>
</comment>
<dbReference type="Pfam" id="PF00722">
    <property type="entry name" value="Glyco_hydro_16"/>
    <property type="match status" value="1"/>
</dbReference>
<evidence type="ECO:0000256" key="1">
    <source>
        <dbReference type="ARBA" id="ARBA00006865"/>
    </source>
</evidence>
<dbReference type="PROSITE" id="PS51762">
    <property type="entry name" value="GH16_2"/>
    <property type="match status" value="1"/>
</dbReference>
<name>A0A090WU10_9FLAO</name>
<dbReference type="Gene3D" id="2.60.120.200">
    <property type="match status" value="1"/>
</dbReference>
<dbReference type="EMBL" id="BBNU01000011">
    <property type="protein sequence ID" value="GAL80600.1"/>
    <property type="molecule type" value="Genomic_DNA"/>
</dbReference>
<dbReference type="STRING" id="221126.SAMN04489722_101476"/>
<dbReference type="AlphaFoldDB" id="A0A090WU10"/>
<gene>
    <name evidence="4" type="ORF">JCM19274_1226</name>
</gene>
<evidence type="ECO:0000313" key="4">
    <source>
        <dbReference type="EMBL" id="GAL80600.1"/>
    </source>
</evidence>
<evidence type="ECO:0000313" key="5">
    <source>
        <dbReference type="Proteomes" id="UP000029643"/>
    </source>
</evidence>
<evidence type="ECO:0000256" key="2">
    <source>
        <dbReference type="SAM" id="SignalP"/>
    </source>
</evidence>
<reference evidence="4 5" key="1">
    <citation type="journal article" date="2014" name="Genome Announc.">
        <title>Draft Genome Sequences of Marine Flavobacterium Algibacter lectus Strains SS8 and NR4.</title>
        <authorList>
            <person name="Takatani N."/>
            <person name="Nakanishi M."/>
            <person name="Meirelles P."/>
            <person name="Mino S."/>
            <person name="Suda W."/>
            <person name="Oshima K."/>
            <person name="Hattori M."/>
            <person name="Ohkuma M."/>
            <person name="Hosokawa M."/>
            <person name="Miyashita K."/>
            <person name="Thompson F.L."/>
            <person name="Niwa A."/>
            <person name="Sawabe T."/>
            <person name="Sawabe T."/>
        </authorList>
    </citation>
    <scope>NUCLEOTIDE SEQUENCE [LARGE SCALE GENOMIC DNA]</scope>
    <source>
        <strain evidence="5">JCM19274</strain>
    </source>
</reference>
<dbReference type="InterPro" id="IPR000757">
    <property type="entry name" value="Beta-glucanase-like"/>
</dbReference>
<organism evidence="4 5">
    <name type="scientific">Algibacter lectus</name>
    <dbReference type="NCBI Taxonomy" id="221126"/>
    <lineage>
        <taxon>Bacteria</taxon>
        <taxon>Pseudomonadati</taxon>
        <taxon>Bacteroidota</taxon>
        <taxon>Flavobacteriia</taxon>
        <taxon>Flavobacteriales</taxon>
        <taxon>Flavobacteriaceae</taxon>
        <taxon>Algibacter</taxon>
    </lineage>
</organism>
<sequence>MKKYIGLLLIFASICHVSAQSGPPEPPVGKRWVINPSFSDEFNGETLDSDKWYDYHPSWKGREPGIFLPSQVSVKNGFLQIKGEKLEKDTIVKAYGRELKFNIAGGAVVSKKTAFLGYYECRAKAAATTMSTTFWFSTTGAEDGPNGCDKYGQEWDIQECIGRSGDFAGSFFSNGMNSNGHFWYTDCDNKRHDLRAPAVKFVNKELASKDFHVYGGWWRDEKTATLYYDDRAPKHMKFYDEIVDKPFNRPMYMRLVSETYPFPWIELPTDEELSDPGKNTVYYDWVRGYDMVDVDAKDIDQSYEKGLNLYNESIIFSEVETLMEVTDGLKIPLSFKVNEHRKIYIKISETTDKLKEKWNKKVFEKTIDVYPGYGHMEVVCNVDKKMSKSATYVVEALIRDINEENKSKGALDTSTLFFTIR</sequence>
<feature type="signal peptide" evidence="2">
    <location>
        <begin position="1"/>
        <end position="19"/>
    </location>
</feature>
<feature type="chain" id="PRO_5001866566" evidence="2">
    <location>
        <begin position="20"/>
        <end position="421"/>
    </location>
</feature>